<protein>
    <submittedName>
        <fullName evidence="1">Terminase small subunit</fullName>
    </submittedName>
</protein>
<dbReference type="InterPro" id="IPR005335">
    <property type="entry name" value="Terminase_ssu"/>
</dbReference>
<dbReference type="OrthoDB" id="8227562at2"/>
<evidence type="ECO:0000313" key="1">
    <source>
        <dbReference type="EMBL" id="MXO99476.1"/>
    </source>
</evidence>
<dbReference type="Gene3D" id="1.10.10.1400">
    <property type="entry name" value="Terminase, small subunit, N-terminal DNA-binding domain, HTH motif"/>
    <property type="match status" value="1"/>
</dbReference>
<dbReference type="AlphaFoldDB" id="A0A6I4TTY1"/>
<evidence type="ECO:0000313" key="2">
    <source>
        <dbReference type="Proteomes" id="UP000469430"/>
    </source>
</evidence>
<dbReference type="RefSeq" id="WP_161391194.1">
    <property type="nucleotide sequence ID" value="NZ_JBHSCP010000001.1"/>
</dbReference>
<dbReference type="GO" id="GO:0051276">
    <property type="term" value="P:chromosome organization"/>
    <property type="evidence" value="ECO:0007669"/>
    <property type="project" value="InterPro"/>
</dbReference>
<keyword evidence="2" id="KW-1185">Reference proteome</keyword>
<gene>
    <name evidence="1" type="ORF">GRI97_10800</name>
</gene>
<proteinExistence type="predicted"/>
<sequence length="177" mass="19767">MKPPKALSAQQLRFIEEYLRGAHPRKAAERAGYRDCSAYGAQRMLARPFIQAELARRTESVQQRVIGTDWVLARLAAEAEADLADLYAPDGTIRPVSEWPLIWRQGLVAGVETTKRGTGEAAAVVEKIRLCDRIRRIDMIGKHTGVQAFREKAPEGDDGALKAMVEAARRRVVEKKM</sequence>
<organism evidence="1 2">
    <name type="scientific">Croceibacterium xixiisoli</name>
    <dbReference type="NCBI Taxonomy" id="1476466"/>
    <lineage>
        <taxon>Bacteria</taxon>
        <taxon>Pseudomonadati</taxon>
        <taxon>Pseudomonadota</taxon>
        <taxon>Alphaproteobacteria</taxon>
        <taxon>Sphingomonadales</taxon>
        <taxon>Erythrobacteraceae</taxon>
        <taxon>Croceibacterium</taxon>
    </lineage>
</organism>
<dbReference type="EMBL" id="WTYJ01000002">
    <property type="protein sequence ID" value="MXO99476.1"/>
    <property type="molecule type" value="Genomic_DNA"/>
</dbReference>
<comment type="caution">
    <text evidence="1">The sequence shown here is derived from an EMBL/GenBank/DDBJ whole genome shotgun (WGS) entry which is preliminary data.</text>
</comment>
<name>A0A6I4TTY1_9SPHN</name>
<dbReference type="Pfam" id="PF03592">
    <property type="entry name" value="Terminase_2"/>
    <property type="match status" value="1"/>
</dbReference>
<dbReference type="InterPro" id="IPR038713">
    <property type="entry name" value="Terminase_Gp1_N_sf"/>
</dbReference>
<dbReference type="Proteomes" id="UP000469430">
    <property type="component" value="Unassembled WGS sequence"/>
</dbReference>
<accession>A0A6I4TTY1</accession>
<reference evidence="1 2" key="1">
    <citation type="submission" date="2019-12" db="EMBL/GenBank/DDBJ databases">
        <title>Genomic-based taxomic classification of the family Erythrobacteraceae.</title>
        <authorList>
            <person name="Xu L."/>
        </authorList>
    </citation>
    <scope>NUCLEOTIDE SEQUENCE [LARGE SCALE GENOMIC DNA]</scope>
    <source>
        <strain evidence="1 2">S36</strain>
    </source>
</reference>